<reference evidence="2 3" key="1">
    <citation type="journal article" date="2014" name="BMC Genomics">
        <title>Unusual genome complexity in Lactobacillus salivarius JCM1046.</title>
        <authorList>
            <person name="Raftis E.J."/>
            <person name="Forde B.M."/>
            <person name="Claesson M.J."/>
            <person name="O'Toole P.W."/>
        </authorList>
    </citation>
    <scope>NUCLEOTIDE SEQUENCE [LARGE SCALE GENOMIC DNA]</scope>
    <source>
        <strain evidence="2 3">JCM1046</strain>
    </source>
</reference>
<dbReference type="KEGG" id="lsj:LSJ_1762c"/>
<dbReference type="Proteomes" id="UP000029488">
    <property type="component" value="Chromosome"/>
</dbReference>
<dbReference type="Gene3D" id="3.20.20.210">
    <property type="match status" value="1"/>
</dbReference>
<dbReference type="RefSeq" id="WP_044005547.1">
    <property type="nucleotide sequence ID" value="NZ_CP007646.1"/>
</dbReference>
<dbReference type="CDD" id="cd03311">
    <property type="entry name" value="CIMS_C_terminal_like"/>
    <property type="match status" value="1"/>
</dbReference>
<dbReference type="AlphaFoldDB" id="A0A089QEA1"/>
<dbReference type="SUPFAM" id="SSF51726">
    <property type="entry name" value="UROD/MetE-like"/>
    <property type="match status" value="1"/>
</dbReference>
<sequence>MTKTIKDLAHYDIVGSFLRPEELKKARKDFSEGKISQDELKEIEDRLIDELVEKEKEVGLKAVTDGEFNRGWWHIDFLENLDGVEGYVPQTGYNQQFKGTDAPAYNVRVVGKVKFNPDHPFLKNFSYLKEVADKRNLIAKATIPSPTMLYRQEILANDGSSKLKEIYPNVEEFYADLSQTYADAIKAFYDLGCRYLQFDDTNWAFLVDKNKRESLLEKGIDPKEATKISKGIINSALANKPDDLIITTHVCRGNHASSWLFSGGYEAVAEDLFSTDYDGYFLEFDDARSGNFEPLRFVPAGKRVVLGLVTSKKPELEDKDELKQKIQEATKYVDLDNLALSTQCGFASTEEGNKLTEKDQENKLKLVIETAKEVWGD</sequence>
<evidence type="ECO:0000313" key="3">
    <source>
        <dbReference type="Proteomes" id="UP000029488"/>
    </source>
</evidence>
<keyword evidence="2" id="KW-0808">Transferase</keyword>
<feature type="domain" description="Cobalamin-independent methionine synthase MetE C-terminal/archaeal" evidence="1">
    <location>
        <begin position="175"/>
        <end position="350"/>
    </location>
</feature>
<evidence type="ECO:0000259" key="1">
    <source>
        <dbReference type="Pfam" id="PF01717"/>
    </source>
</evidence>
<protein>
    <submittedName>
        <fullName evidence="2">5-methyltetrahydropteroyltriglutamate/homocysteine S-methyltransferase</fullName>
    </submittedName>
</protein>
<gene>
    <name evidence="2" type="ORF">LSJ_1762c</name>
</gene>
<dbReference type="PANTHER" id="PTHR43844">
    <property type="entry name" value="METHIONINE SYNTHASE"/>
    <property type="match status" value="1"/>
</dbReference>
<dbReference type="InterPro" id="IPR002629">
    <property type="entry name" value="Met_Synth_C/arc"/>
</dbReference>
<proteinExistence type="predicted"/>
<accession>A0A089QEA1</accession>
<dbReference type="NCBIfam" id="NF005085">
    <property type="entry name" value="PRK06520.1"/>
    <property type="match status" value="1"/>
</dbReference>
<dbReference type="PANTHER" id="PTHR43844:SF1">
    <property type="entry name" value="METHIONINE SYNTHASE"/>
    <property type="match status" value="1"/>
</dbReference>
<dbReference type="GO" id="GO:0032259">
    <property type="term" value="P:methylation"/>
    <property type="evidence" value="ECO:0007669"/>
    <property type="project" value="UniProtKB-KW"/>
</dbReference>
<dbReference type="Pfam" id="PF01717">
    <property type="entry name" value="Meth_synt_2"/>
    <property type="match status" value="1"/>
</dbReference>
<organism evidence="2 3">
    <name type="scientific">Ligilactobacillus salivarius</name>
    <dbReference type="NCBI Taxonomy" id="1624"/>
    <lineage>
        <taxon>Bacteria</taxon>
        <taxon>Bacillati</taxon>
        <taxon>Bacillota</taxon>
        <taxon>Bacilli</taxon>
        <taxon>Lactobacillales</taxon>
        <taxon>Lactobacillaceae</taxon>
        <taxon>Ligilactobacillus</taxon>
    </lineage>
</organism>
<evidence type="ECO:0000313" key="2">
    <source>
        <dbReference type="EMBL" id="AIR11399.1"/>
    </source>
</evidence>
<dbReference type="InterPro" id="IPR038071">
    <property type="entry name" value="UROD/MetE-like_sf"/>
</dbReference>
<dbReference type="GO" id="GO:0003871">
    <property type="term" value="F:5-methyltetrahydropteroyltriglutamate-homocysteine S-methyltransferase activity"/>
    <property type="evidence" value="ECO:0007669"/>
    <property type="project" value="InterPro"/>
</dbReference>
<dbReference type="GO" id="GO:0008270">
    <property type="term" value="F:zinc ion binding"/>
    <property type="evidence" value="ECO:0007669"/>
    <property type="project" value="InterPro"/>
</dbReference>
<dbReference type="EMBL" id="CP007646">
    <property type="protein sequence ID" value="AIR11399.1"/>
    <property type="molecule type" value="Genomic_DNA"/>
</dbReference>
<name>A0A089QEA1_9LACO</name>
<dbReference type="GO" id="GO:0009086">
    <property type="term" value="P:methionine biosynthetic process"/>
    <property type="evidence" value="ECO:0007669"/>
    <property type="project" value="InterPro"/>
</dbReference>
<keyword evidence="2" id="KW-0489">Methyltransferase</keyword>